<accession>A0A7J0DLW8</accession>
<dbReference type="InterPro" id="IPR021109">
    <property type="entry name" value="Peptidase_aspartic_dom_sf"/>
</dbReference>
<evidence type="ECO:0000313" key="2">
    <source>
        <dbReference type="EMBL" id="GFS37062.1"/>
    </source>
</evidence>
<dbReference type="EMBL" id="BJWL01000270">
    <property type="protein sequence ID" value="GFS37062.1"/>
    <property type="molecule type" value="Genomic_DNA"/>
</dbReference>
<dbReference type="OrthoDB" id="1746852at2759"/>
<feature type="region of interest" description="Disordered" evidence="1">
    <location>
        <begin position="95"/>
        <end position="135"/>
    </location>
</feature>
<dbReference type="PANTHER" id="PTHR33240:SF15">
    <property type="entry name" value="GAG-PRO-LIKE PROTEIN"/>
    <property type="match status" value="1"/>
</dbReference>
<dbReference type="SUPFAM" id="SSF50630">
    <property type="entry name" value="Acid proteases"/>
    <property type="match status" value="1"/>
</dbReference>
<keyword evidence="3" id="KW-1185">Reference proteome</keyword>
<protein>
    <submittedName>
        <fullName evidence="2">Uncharacterized protein</fullName>
    </submittedName>
</protein>
<feature type="compositionally biased region" description="Basic and acidic residues" evidence="1">
    <location>
        <begin position="292"/>
        <end position="312"/>
    </location>
</feature>
<gene>
    <name evidence="2" type="ORF">Acr_00g0049520</name>
</gene>
<sequence>MSHDRSHANWGATVGTRNIRIRYPVTRRHGEMKLESLDHYTRTVLPGADLHCRSNITEGDPLRDPSRRVTVITELRCRASRSLPRIGREGVKTYGRSQCKEESDGGLETKAQQPKGGQCSNERRASGIRGSSSGISTKGSQFWALDSIFPGDRRDGTPGEIRTTQVHLVRREVRSSVPCEPRETDDGSVESYGCTHVQSIPVQSRRPRVEMEPIYKLLARIRDKPYFKKLEPMGGDPKRRNQRWRCSYHGEKGHKIKNCIALKAFLEQLVHDGHLKEFVDNEKTQAEAAEAEANRRPDRVREETEEAADAKDEDLPLGTIHMIGGPNDPSLESKIRNEIRIIKQMHEVLSVQSLPKKIKTAETEKECVTFSRADLEKVQHPHSDPLVVQLRIRGYDVKRILVDTGSSVEVMYYDLFKQLKIPQDQLKPARAPLVGFNAQAHWPLGTVSLKTRAGSQELMTEFVVVDIPSPYNAIVGRDWLHRMKGVASTLHQAIKFLTPRGEEAIYGDQVTAKQCYLATVSTKMAMKEVQMIEKDIEVLKDVGRDPEAKVIEELVRYELDEHGSDRFFLVSKEESDHLRNLADEEATSFGTRVTSDEAMDSWTFSPDWV</sequence>
<dbReference type="Gene3D" id="2.40.70.10">
    <property type="entry name" value="Acid Proteases"/>
    <property type="match status" value="1"/>
</dbReference>
<proteinExistence type="predicted"/>
<evidence type="ECO:0000313" key="3">
    <source>
        <dbReference type="Proteomes" id="UP000585474"/>
    </source>
</evidence>
<dbReference type="AlphaFoldDB" id="A0A7J0DLW8"/>
<organism evidence="2 3">
    <name type="scientific">Actinidia rufa</name>
    <dbReference type="NCBI Taxonomy" id="165716"/>
    <lineage>
        <taxon>Eukaryota</taxon>
        <taxon>Viridiplantae</taxon>
        <taxon>Streptophyta</taxon>
        <taxon>Embryophyta</taxon>
        <taxon>Tracheophyta</taxon>
        <taxon>Spermatophyta</taxon>
        <taxon>Magnoliopsida</taxon>
        <taxon>eudicotyledons</taxon>
        <taxon>Gunneridae</taxon>
        <taxon>Pentapetalae</taxon>
        <taxon>asterids</taxon>
        <taxon>Ericales</taxon>
        <taxon>Actinidiaceae</taxon>
        <taxon>Actinidia</taxon>
    </lineage>
</organism>
<dbReference type="CDD" id="cd00303">
    <property type="entry name" value="retropepsin_like"/>
    <property type="match status" value="1"/>
</dbReference>
<dbReference type="Proteomes" id="UP000585474">
    <property type="component" value="Unassembled WGS sequence"/>
</dbReference>
<comment type="caution">
    <text evidence="2">The sequence shown here is derived from an EMBL/GenBank/DDBJ whole genome shotgun (WGS) entry which is preliminary data.</text>
</comment>
<dbReference type="PANTHER" id="PTHR33240">
    <property type="entry name" value="OS08G0508500 PROTEIN"/>
    <property type="match status" value="1"/>
</dbReference>
<evidence type="ECO:0000256" key="1">
    <source>
        <dbReference type="SAM" id="MobiDB-lite"/>
    </source>
</evidence>
<feature type="region of interest" description="Disordered" evidence="1">
    <location>
        <begin position="284"/>
        <end position="312"/>
    </location>
</feature>
<name>A0A7J0DLW8_9ERIC</name>
<reference evidence="3" key="1">
    <citation type="submission" date="2019-07" db="EMBL/GenBank/DDBJ databases">
        <title>De Novo Assembly of kiwifruit Actinidia rufa.</title>
        <authorList>
            <person name="Sugita-Konishi S."/>
            <person name="Sato K."/>
            <person name="Mori E."/>
            <person name="Abe Y."/>
            <person name="Kisaki G."/>
            <person name="Hamano K."/>
            <person name="Suezawa K."/>
            <person name="Otani M."/>
            <person name="Fukuda T."/>
            <person name="Manabe T."/>
            <person name="Gomi K."/>
            <person name="Tabuchi M."/>
            <person name="Akimitsu K."/>
            <person name="Kataoka I."/>
        </authorList>
    </citation>
    <scope>NUCLEOTIDE SEQUENCE [LARGE SCALE GENOMIC DNA]</scope>
    <source>
        <strain evidence="3">cv. Fuchu</strain>
    </source>
</reference>